<evidence type="ECO:0000256" key="9">
    <source>
        <dbReference type="SAM" id="Coils"/>
    </source>
</evidence>
<dbReference type="InterPro" id="IPR002083">
    <property type="entry name" value="MATH/TRAF_dom"/>
</dbReference>
<comment type="caution">
    <text evidence="13">The sequence shown here is derived from an EMBL/GenBank/DDBJ whole genome shotgun (WGS) entry which is preliminary data.</text>
</comment>
<dbReference type="InterPro" id="IPR001841">
    <property type="entry name" value="Znf_RING"/>
</dbReference>
<evidence type="ECO:0000313" key="13">
    <source>
        <dbReference type="EMBL" id="KAH0622727.1"/>
    </source>
</evidence>
<evidence type="ECO:0000259" key="11">
    <source>
        <dbReference type="PROSITE" id="PS50144"/>
    </source>
</evidence>
<dbReference type="PROSITE" id="PS50145">
    <property type="entry name" value="ZF_TRAF"/>
    <property type="match status" value="2"/>
</dbReference>
<dbReference type="PANTHER" id="PTHR10131">
    <property type="entry name" value="TNF RECEPTOR ASSOCIATED FACTOR"/>
    <property type="match status" value="1"/>
</dbReference>
<dbReference type="Gene3D" id="3.30.40.10">
    <property type="entry name" value="Zinc/RING finger domain, C3HC4 (zinc finger)"/>
    <property type="match status" value="2"/>
</dbReference>
<dbReference type="EC" id="2.3.2.27" evidence="7"/>
<keyword evidence="6 7" id="KW-0862">Zinc</keyword>
<evidence type="ECO:0000256" key="5">
    <source>
        <dbReference type="ARBA" id="ARBA00022771"/>
    </source>
</evidence>
<keyword evidence="3 7" id="KW-0479">Metal-binding</keyword>
<dbReference type="Pfam" id="PF21363">
    <property type="entry name" value="TRAF3_RING"/>
    <property type="match status" value="1"/>
</dbReference>
<dbReference type="InterPro" id="IPR012227">
    <property type="entry name" value="TNF_rcpt-assoc_TRAF_met"/>
</dbReference>
<accession>A0ABQ7SZL5</accession>
<organism evidence="13 14">
    <name type="scientific">Phrynosoma platyrhinos</name>
    <name type="common">Desert horned lizard</name>
    <dbReference type="NCBI Taxonomy" id="52577"/>
    <lineage>
        <taxon>Eukaryota</taxon>
        <taxon>Metazoa</taxon>
        <taxon>Chordata</taxon>
        <taxon>Craniata</taxon>
        <taxon>Vertebrata</taxon>
        <taxon>Euteleostomi</taxon>
        <taxon>Lepidosauria</taxon>
        <taxon>Squamata</taxon>
        <taxon>Bifurcata</taxon>
        <taxon>Unidentata</taxon>
        <taxon>Episquamata</taxon>
        <taxon>Toxicofera</taxon>
        <taxon>Iguania</taxon>
        <taxon>Phrynosomatidae</taxon>
        <taxon>Phrynosomatinae</taxon>
        <taxon>Phrynosoma</taxon>
    </lineage>
</organism>
<dbReference type="Gene3D" id="2.60.210.10">
    <property type="entry name" value="Apoptosis, Tumor Necrosis Factor Receptor Associated Protein 2, Chain A"/>
    <property type="match status" value="1"/>
</dbReference>
<evidence type="ECO:0000256" key="3">
    <source>
        <dbReference type="ARBA" id="ARBA00022723"/>
    </source>
</evidence>
<sequence length="527" mass="60666">MASEDLAGQVPDFYIRQNSTNGVSLDFDPDVNYQFVEILEDRYKCTYCHLVLHNPHQTGCGHRFCLHCIVSLRELNVIPTCPLDKEIIKLHEVFRDNCCNREVLNLQVYCRNSPACNVKLSLGRYQDHLQQCSFESIQCSNEGCCEKVLQKDLKEHLGLHCKYRKELCQYCNQPVTSVNLKTHERTGCPDYPLICPHGCMQIILTKEVEEHVMLCCEVEIDCPYKQYGCPTKISDLYKNLDHKEVKIQQLADMIKKCENEFKQFTQLYGKNSNFLSSTQTLAIHIDKSACLETQVRQLVQMANQQKSKFDLRPLLETIDNIKQKVAFLESYEQRLVVLEDLSNQHDIHLGLHRAQLNKNEERFKVLEGTSYNGKLIWKIVDYKMKKKEAVEGNCLSIVSQPFYTSRCGYRLSARAYLNGDGSGKGTHVSLYFVVMRGEFDSLLPWPFKQKVTLMLLDQSGKKNHIVETFKADPNSSSFKRPEGEMNIASGCPRFVPHALLENAKNTYIKDDTIFLKVVVDLTDLEEL</sequence>
<keyword evidence="9" id="KW-0175">Coiled coil</keyword>
<dbReference type="InterPro" id="IPR001293">
    <property type="entry name" value="Znf_TRAF"/>
</dbReference>
<evidence type="ECO:0000256" key="6">
    <source>
        <dbReference type="ARBA" id="ARBA00022833"/>
    </source>
</evidence>
<evidence type="ECO:0000259" key="10">
    <source>
        <dbReference type="PROSITE" id="PS50089"/>
    </source>
</evidence>
<protein>
    <recommendedName>
        <fullName evidence="7">TNF receptor-associated factor</fullName>
        <ecNumber evidence="7">2.3.2.27</ecNumber>
    </recommendedName>
</protein>
<evidence type="ECO:0000256" key="1">
    <source>
        <dbReference type="ARBA" id="ARBA00004496"/>
    </source>
</evidence>
<dbReference type="SUPFAM" id="SSF57850">
    <property type="entry name" value="RING/U-box"/>
    <property type="match status" value="1"/>
</dbReference>
<keyword evidence="5 8" id="KW-0863">Zinc-finger</keyword>
<dbReference type="Pfam" id="PF02176">
    <property type="entry name" value="zf-TRAF"/>
    <property type="match status" value="1"/>
</dbReference>
<evidence type="ECO:0000256" key="4">
    <source>
        <dbReference type="ARBA" id="ARBA00022737"/>
    </source>
</evidence>
<feature type="coiled-coil region" evidence="9">
    <location>
        <begin position="240"/>
        <end position="267"/>
    </location>
</feature>
<dbReference type="Proteomes" id="UP000826234">
    <property type="component" value="Unassembled WGS sequence"/>
</dbReference>
<dbReference type="InterPro" id="IPR008974">
    <property type="entry name" value="TRAF-like"/>
</dbReference>
<dbReference type="PROSITE" id="PS00518">
    <property type="entry name" value="ZF_RING_1"/>
    <property type="match status" value="1"/>
</dbReference>
<dbReference type="PANTHER" id="PTHR10131:SF83">
    <property type="entry name" value="TNF RECEPTOR-ASSOCIATED FACTOR 5"/>
    <property type="match status" value="1"/>
</dbReference>
<dbReference type="CDD" id="cd16642">
    <property type="entry name" value="mRING-HC-C3HC3D_TRAF5"/>
    <property type="match status" value="1"/>
</dbReference>
<keyword evidence="4" id="KW-0677">Repeat</keyword>
<gene>
    <name evidence="13" type="ORF">JD844_025275</name>
</gene>
<dbReference type="PROSITE" id="PS50089">
    <property type="entry name" value="ZF_RING_2"/>
    <property type="match status" value="1"/>
</dbReference>
<dbReference type="InterPro" id="IPR049440">
    <property type="entry name" value="TRAF3/5_RING"/>
</dbReference>
<comment type="catalytic activity">
    <reaction evidence="7">
        <text>S-ubiquitinyl-[E2 ubiquitin-conjugating enzyme]-L-cysteine + [acceptor protein]-L-lysine = [E2 ubiquitin-conjugating enzyme]-L-cysteine + N(6)-ubiquitinyl-[acceptor protein]-L-lysine.</text>
        <dbReference type="EC" id="2.3.2.27"/>
    </reaction>
</comment>
<reference evidence="13 14" key="1">
    <citation type="journal article" date="2022" name="Gigascience">
        <title>A chromosome-level genome assembly and annotation of the desert horned lizard, Phrynosoma platyrhinos, provides insight into chromosomal rearrangements among reptiles.</title>
        <authorList>
            <person name="Koochekian N."/>
            <person name="Ascanio A."/>
            <person name="Farleigh K."/>
            <person name="Card D.C."/>
            <person name="Schield D.R."/>
            <person name="Castoe T.A."/>
            <person name="Jezkova T."/>
        </authorList>
    </citation>
    <scope>NUCLEOTIDE SEQUENCE [LARGE SCALE GENOMIC DNA]</scope>
    <source>
        <strain evidence="13">NK-2021</strain>
    </source>
</reference>
<feature type="domain" description="RING-type" evidence="10">
    <location>
        <begin position="45"/>
        <end position="85"/>
    </location>
</feature>
<dbReference type="InterPro" id="IPR013083">
    <property type="entry name" value="Znf_RING/FYVE/PHD"/>
</dbReference>
<evidence type="ECO:0000256" key="8">
    <source>
        <dbReference type="PROSITE-ProRule" id="PRU00207"/>
    </source>
</evidence>
<dbReference type="PROSITE" id="PS50144">
    <property type="entry name" value="MATH"/>
    <property type="match status" value="1"/>
</dbReference>
<dbReference type="InterPro" id="IPR049342">
    <property type="entry name" value="TRAF1-6_MATH_dom"/>
</dbReference>
<name>A0ABQ7SZL5_PHRPL</name>
<proteinExistence type="inferred from homology"/>
<dbReference type="InterPro" id="IPR027130">
    <property type="entry name" value="TRAF5_C3HC3D_RING-HC_finger"/>
</dbReference>
<evidence type="ECO:0000259" key="12">
    <source>
        <dbReference type="PROSITE" id="PS50145"/>
    </source>
</evidence>
<evidence type="ECO:0000256" key="7">
    <source>
        <dbReference type="PIRNR" id="PIRNR015614"/>
    </source>
</evidence>
<feature type="domain" description="TRAF-type" evidence="12">
    <location>
        <begin position="182"/>
        <end position="229"/>
    </location>
</feature>
<keyword evidence="14" id="KW-1185">Reference proteome</keyword>
<dbReference type="SMART" id="SM00061">
    <property type="entry name" value="MATH"/>
    <property type="match status" value="1"/>
</dbReference>
<dbReference type="EMBL" id="JAIPUX010003289">
    <property type="protein sequence ID" value="KAH0622727.1"/>
    <property type="molecule type" value="Genomic_DNA"/>
</dbReference>
<comment type="subcellular location">
    <subcellularLocation>
        <location evidence="1 7">Cytoplasm</location>
    </subcellularLocation>
</comment>
<evidence type="ECO:0000313" key="14">
    <source>
        <dbReference type="Proteomes" id="UP000826234"/>
    </source>
</evidence>
<dbReference type="InterPro" id="IPR017907">
    <property type="entry name" value="Znf_RING_CS"/>
</dbReference>
<feature type="domain" description="MATH" evidence="11">
    <location>
        <begin position="372"/>
        <end position="519"/>
    </location>
</feature>
<feature type="zinc finger region" description="TRAF-type" evidence="8">
    <location>
        <begin position="182"/>
        <end position="229"/>
    </location>
</feature>
<evidence type="ECO:0000256" key="2">
    <source>
        <dbReference type="ARBA" id="ARBA00022490"/>
    </source>
</evidence>
<feature type="domain" description="TRAF-type" evidence="12">
    <location>
        <begin position="128"/>
        <end position="181"/>
    </location>
</feature>
<dbReference type="SUPFAM" id="SSF49599">
    <property type="entry name" value="TRAF domain-like"/>
    <property type="match status" value="2"/>
</dbReference>
<dbReference type="Pfam" id="PF21355">
    <property type="entry name" value="TRAF-mep_MATH"/>
    <property type="match status" value="1"/>
</dbReference>
<comment type="similarity">
    <text evidence="7">Belongs to the TNF receptor-associated factor family.</text>
</comment>
<dbReference type="PIRSF" id="PIRSF015614">
    <property type="entry name" value="TRAF"/>
    <property type="match status" value="1"/>
</dbReference>
<keyword evidence="2 7" id="KW-0963">Cytoplasm</keyword>
<feature type="zinc finger region" description="TRAF-type" evidence="8">
    <location>
        <begin position="128"/>
        <end position="181"/>
    </location>
</feature>